<evidence type="ECO:0000313" key="3">
    <source>
        <dbReference type="EMBL" id="SET95995.1"/>
    </source>
</evidence>
<keyword evidence="1" id="KW-0175">Coiled coil</keyword>
<evidence type="ECO:0000259" key="2">
    <source>
        <dbReference type="Pfam" id="PF21912"/>
    </source>
</evidence>
<organism evidence="3 4">
    <name type="scientific">Lacrimispora sphenoides JCM 1415</name>
    <dbReference type="NCBI Taxonomy" id="1297793"/>
    <lineage>
        <taxon>Bacteria</taxon>
        <taxon>Bacillati</taxon>
        <taxon>Bacillota</taxon>
        <taxon>Clostridia</taxon>
        <taxon>Lachnospirales</taxon>
        <taxon>Lachnospiraceae</taxon>
        <taxon>Lacrimispora</taxon>
    </lineage>
</organism>
<dbReference type="InterPro" id="IPR054112">
    <property type="entry name" value="Glyco_transf_99_N"/>
</dbReference>
<gene>
    <name evidence="3" type="ORF">SAMN02745906_3430</name>
</gene>
<dbReference type="Proteomes" id="UP000198970">
    <property type="component" value="Chromosome I"/>
</dbReference>
<reference evidence="3 4" key="1">
    <citation type="submission" date="2016-10" db="EMBL/GenBank/DDBJ databases">
        <authorList>
            <person name="Varghese N."/>
            <person name="Submissions S."/>
        </authorList>
    </citation>
    <scope>NUCLEOTIDE SEQUENCE [LARGE SCALE GENOMIC DNA]</scope>
    <source>
        <strain evidence="3 4">ATCC 19403</strain>
    </source>
</reference>
<name>A0ABY1CDI7_9FIRM</name>
<accession>A0ABY1CDI7</accession>
<proteinExistence type="predicted"/>
<keyword evidence="4" id="KW-1185">Reference proteome</keyword>
<sequence length="558" mass="65182">MFVPIIITLDPAGETPWLWVFHKMASMGKGYKWPIVAQKEYFAKYKTFEVPSIWKEWFDVPLDKEGVLENIIPIKIPEYIINSYIEKYPSQTDAYVNSFVEEWSEIVEYLYKRLNQIVVDEGKSIEGLILFRYYRCFESLAKKLNVPTFYFELGLRVPDYRNTFYWSKSGLQGKAGFDERYTKFHKEFMVNPVLALDAKEILALFLKEDKLDYLRMNMSKEYEFGIFGGYSIPMASTAFNQVTLAEELMLVRKWCSDDKIIIKKHPGDPLDAAPRFPNIEKGENTSAQFIQKCRRIVCAGSNTAFEAALYGVPAYDLGWSQYSFISNLSLKELTDNLPDKLKLSFVAFGCLAPLELLKDIDYIRKVIMLDSELEIYKLNLEYYLRDYGLTYEQLAEADNRLELILKSRLHKPYEHLKLIPRGDLTPLAELQIELKDVQRQLTCLLEKEGEQTQISSKLDEEFECIKKRNSRLESELLQIKEKYRILENENSILQVSNKNSLNDLNVLNDLISELKMKLQDMEQLCSEKDALYHQILESTSYRCTKPLRVFADLFKNIV</sequence>
<protein>
    <recommendedName>
        <fullName evidence="2">Glycosyltransferase 99 N-terminal domain-containing protein</fullName>
    </recommendedName>
</protein>
<dbReference type="Pfam" id="PF21912">
    <property type="entry name" value="Glyco_transf_99"/>
    <property type="match status" value="1"/>
</dbReference>
<dbReference type="EMBL" id="LT630003">
    <property type="protein sequence ID" value="SET95995.1"/>
    <property type="molecule type" value="Genomic_DNA"/>
</dbReference>
<dbReference type="RefSeq" id="WP_054790243.1">
    <property type="nucleotide sequence ID" value="NZ_LT630003.1"/>
</dbReference>
<evidence type="ECO:0000313" key="4">
    <source>
        <dbReference type="Proteomes" id="UP000198970"/>
    </source>
</evidence>
<feature type="domain" description="Glycosyltransferase 99 N-terminal" evidence="2">
    <location>
        <begin position="14"/>
        <end position="174"/>
    </location>
</feature>
<feature type="coiled-coil region" evidence="1">
    <location>
        <begin position="427"/>
        <end position="527"/>
    </location>
</feature>
<evidence type="ECO:0000256" key="1">
    <source>
        <dbReference type="SAM" id="Coils"/>
    </source>
</evidence>